<dbReference type="EMBL" id="JARKIB010000003">
    <property type="protein sequence ID" value="KAJ7782726.1"/>
    <property type="molecule type" value="Genomic_DNA"/>
</dbReference>
<evidence type="ECO:0000313" key="5">
    <source>
        <dbReference type="EMBL" id="KAJ7782726.1"/>
    </source>
</evidence>
<feature type="non-terminal residue" evidence="5">
    <location>
        <position position="71"/>
    </location>
</feature>
<dbReference type="Proteomes" id="UP001215598">
    <property type="component" value="Unassembled WGS sequence"/>
</dbReference>
<evidence type="ECO:0000256" key="1">
    <source>
        <dbReference type="ARBA" id="ARBA00004141"/>
    </source>
</evidence>
<protein>
    <submittedName>
        <fullName evidence="5">Uncharacterized protein</fullName>
    </submittedName>
</protein>
<organism evidence="5 6">
    <name type="scientific">Mycena metata</name>
    <dbReference type="NCBI Taxonomy" id="1033252"/>
    <lineage>
        <taxon>Eukaryota</taxon>
        <taxon>Fungi</taxon>
        <taxon>Dikarya</taxon>
        <taxon>Basidiomycota</taxon>
        <taxon>Agaricomycotina</taxon>
        <taxon>Agaricomycetes</taxon>
        <taxon>Agaricomycetidae</taxon>
        <taxon>Agaricales</taxon>
        <taxon>Marasmiineae</taxon>
        <taxon>Mycenaceae</taxon>
        <taxon>Mycena</taxon>
    </lineage>
</organism>
<keyword evidence="3" id="KW-1133">Transmembrane helix</keyword>
<sequence>AVSFPSISKRSSFLRIPHVAFFIGKHFGTGVILSTAFAHLLQEAFESLQDPKLKKEYPKVGKQTGLIMLVS</sequence>
<evidence type="ECO:0000256" key="3">
    <source>
        <dbReference type="ARBA" id="ARBA00022989"/>
    </source>
</evidence>
<evidence type="ECO:0000256" key="2">
    <source>
        <dbReference type="ARBA" id="ARBA00022692"/>
    </source>
</evidence>
<dbReference type="GO" id="GO:0016020">
    <property type="term" value="C:membrane"/>
    <property type="evidence" value="ECO:0007669"/>
    <property type="project" value="UniProtKB-SubCell"/>
</dbReference>
<dbReference type="GO" id="GO:0046873">
    <property type="term" value="F:metal ion transmembrane transporter activity"/>
    <property type="evidence" value="ECO:0007669"/>
    <property type="project" value="InterPro"/>
</dbReference>
<name>A0AAD7NZY5_9AGAR</name>
<keyword evidence="2" id="KW-0812">Transmembrane</keyword>
<accession>A0AAD7NZY5</accession>
<keyword evidence="6" id="KW-1185">Reference proteome</keyword>
<comment type="subcellular location">
    <subcellularLocation>
        <location evidence="1">Membrane</location>
        <topology evidence="1">Multi-pass membrane protein</topology>
    </subcellularLocation>
</comment>
<dbReference type="AlphaFoldDB" id="A0AAD7NZY5"/>
<gene>
    <name evidence="5" type="ORF">B0H16DRAFT_1297880</name>
</gene>
<dbReference type="InterPro" id="IPR003689">
    <property type="entry name" value="ZIP"/>
</dbReference>
<reference evidence="5" key="1">
    <citation type="submission" date="2023-03" db="EMBL/GenBank/DDBJ databases">
        <title>Massive genome expansion in bonnet fungi (Mycena s.s.) driven by repeated elements and novel gene families across ecological guilds.</title>
        <authorList>
            <consortium name="Lawrence Berkeley National Laboratory"/>
            <person name="Harder C.B."/>
            <person name="Miyauchi S."/>
            <person name="Viragh M."/>
            <person name="Kuo A."/>
            <person name="Thoen E."/>
            <person name="Andreopoulos B."/>
            <person name="Lu D."/>
            <person name="Skrede I."/>
            <person name="Drula E."/>
            <person name="Henrissat B."/>
            <person name="Morin E."/>
            <person name="Kohler A."/>
            <person name="Barry K."/>
            <person name="LaButti K."/>
            <person name="Morin E."/>
            <person name="Salamov A."/>
            <person name="Lipzen A."/>
            <person name="Mereny Z."/>
            <person name="Hegedus B."/>
            <person name="Baldrian P."/>
            <person name="Stursova M."/>
            <person name="Weitz H."/>
            <person name="Taylor A."/>
            <person name="Grigoriev I.V."/>
            <person name="Nagy L.G."/>
            <person name="Martin F."/>
            <person name="Kauserud H."/>
        </authorList>
    </citation>
    <scope>NUCLEOTIDE SEQUENCE</scope>
    <source>
        <strain evidence="5">CBHHK182m</strain>
    </source>
</reference>
<evidence type="ECO:0000313" key="6">
    <source>
        <dbReference type="Proteomes" id="UP001215598"/>
    </source>
</evidence>
<evidence type="ECO:0000256" key="4">
    <source>
        <dbReference type="ARBA" id="ARBA00023136"/>
    </source>
</evidence>
<proteinExistence type="predicted"/>
<comment type="caution">
    <text evidence="5">The sequence shown here is derived from an EMBL/GenBank/DDBJ whole genome shotgun (WGS) entry which is preliminary data.</text>
</comment>
<dbReference type="Pfam" id="PF02535">
    <property type="entry name" value="Zip"/>
    <property type="match status" value="1"/>
</dbReference>
<keyword evidence="4" id="KW-0472">Membrane</keyword>